<dbReference type="InterPro" id="IPR018303">
    <property type="entry name" value="ATPase_P-typ_P_site"/>
</dbReference>
<keyword evidence="13 19" id="KW-1133">Transmembrane helix</keyword>
<reference evidence="21" key="1">
    <citation type="submission" date="2019-03" db="EMBL/GenBank/DDBJ databases">
        <title>Genome sequencing and reference-guided assembly of Black Bengal Goat (Capra hircus).</title>
        <authorList>
            <person name="Siddiki A.Z."/>
            <person name="Baten A."/>
            <person name="Billah M."/>
            <person name="Alam M.A.U."/>
            <person name="Shawrob K.S.M."/>
            <person name="Saha S."/>
            <person name="Chowdhury M."/>
            <person name="Rahman A.H."/>
            <person name="Stear M."/>
            <person name="Miah G."/>
            <person name="Das G.B."/>
            <person name="Hossain M.M."/>
            <person name="Kumkum M."/>
            <person name="Islam M.S."/>
            <person name="Mollah A.M."/>
            <person name="Ahsan A."/>
            <person name="Tusar F."/>
            <person name="Khan M.K.I."/>
        </authorList>
    </citation>
    <scope>NUCLEOTIDE SEQUENCE [LARGE SCALE GENOMIC DNA]</scope>
</reference>
<dbReference type="NCBIfam" id="TIGR01494">
    <property type="entry name" value="ATPase_P-type"/>
    <property type="match status" value="2"/>
</dbReference>
<dbReference type="PANTHER" id="PTHR42861">
    <property type="entry name" value="CALCIUM-TRANSPORTING ATPASE"/>
    <property type="match status" value="1"/>
</dbReference>
<dbReference type="Gene3D" id="2.70.150.10">
    <property type="entry name" value="Calcium-transporting ATPase, cytoplasmic transduction domain A"/>
    <property type="match status" value="1"/>
</dbReference>
<keyword evidence="8" id="KW-0547">Nucleotide-binding</keyword>
<keyword evidence="12" id="KW-1278">Translocase</keyword>
<dbReference type="Gene3D" id="3.40.1110.10">
    <property type="entry name" value="Calcium-transporting ATPase, cytoplasmic domain N"/>
    <property type="match status" value="1"/>
</dbReference>
<feature type="domain" description="Cation-transporting P-type ATPase N-terminal" evidence="20">
    <location>
        <begin position="55"/>
        <end position="129"/>
    </location>
</feature>
<dbReference type="InterPro" id="IPR023214">
    <property type="entry name" value="HAD_sf"/>
</dbReference>
<dbReference type="GO" id="GO:0005524">
    <property type="term" value="F:ATP binding"/>
    <property type="evidence" value="ECO:0007669"/>
    <property type="project" value="UniProtKB-KW"/>
</dbReference>
<evidence type="ECO:0000256" key="5">
    <source>
        <dbReference type="ARBA" id="ARBA00022568"/>
    </source>
</evidence>
<protein>
    <recommendedName>
        <fullName evidence="3">P-type Ca(2+) transporter</fullName>
        <ecNumber evidence="3">7.2.2.10</ecNumber>
    </recommendedName>
</protein>
<evidence type="ECO:0000259" key="20">
    <source>
        <dbReference type="SMART" id="SM00831"/>
    </source>
</evidence>
<dbReference type="GO" id="GO:0016887">
    <property type="term" value="F:ATP hydrolysis activity"/>
    <property type="evidence" value="ECO:0007669"/>
    <property type="project" value="InterPro"/>
</dbReference>
<dbReference type="FunFam" id="3.40.1110.10:FF:000006">
    <property type="entry name" value="Calcium-transporting ATPase"/>
    <property type="match status" value="1"/>
</dbReference>
<dbReference type="SUPFAM" id="SSF81653">
    <property type="entry name" value="Calcium ATPase, transduction domain A"/>
    <property type="match status" value="1"/>
</dbReference>
<dbReference type="Pfam" id="PF00690">
    <property type="entry name" value="Cation_ATPase_N"/>
    <property type="match status" value="1"/>
</dbReference>
<dbReference type="PROSITE" id="PS00154">
    <property type="entry name" value="ATPASE_E1_E2"/>
    <property type="match status" value="1"/>
</dbReference>
<comment type="catalytic activity">
    <reaction evidence="17">
        <text>Ca(2+)(in) + ATP + H2O = Ca(2+)(out) + ADP + phosphate + H(+)</text>
        <dbReference type="Rhea" id="RHEA:18105"/>
        <dbReference type="ChEBI" id="CHEBI:15377"/>
        <dbReference type="ChEBI" id="CHEBI:15378"/>
        <dbReference type="ChEBI" id="CHEBI:29108"/>
        <dbReference type="ChEBI" id="CHEBI:30616"/>
        <dbReference type="ChEBI" id="CHEBI:43474"/>
        <dbReference type="ChEBI" id="CHEBI:456216"/>
        <dbReference type="EC" id="7.2.2.10"/>
    </reaction>
    <physiologicalReaction direction="left-to-right" evidence="17">
        <dbReference type="Rhea" id="RHEA:18106"/>
    </physiologicalReaction>
</comment>
<dbReference type="InterPro" id="IPR023298">
    <property type="entry name" value="ATPase_P-typ_TM_dom_sf"/>
</dbReference>
<sequence>MDPFFKNKKLKYIDKLSKPSIKRQRRQWHPTRIDGQNDLKAIEKEKAVVALAPKEASKCHREDLAKAFYVDLQNGLSEFSVTQRRLVHGWNEFVADNTEPVWKKYLDQFKNPLILLLLASALVSILTKKYEDAISIAVVSEYRSEKSLEELTKLVPPECNCVREGKLQHLLARDLVPGDIVSLSIGDRVPADIRLTEVTDLLVDESSFTGEAEPSSKTDTPLTGEGDLTTLSNIVFMGTLVQCGKGQGVVIGTGEKSQFGEVFKMMQAEETPKTPLQKSMDKLGKQLTLFSFGIIGLIMFTGWLQGKHMLSMFTIGVSLAVAAIPEGLPIVVTVTLVLGVLRMARKRVIVKKLPIVETLGCCNVICSDKTGTLTANEMTVTQLITSDGLHAEVSGVGYNGSGTVCLLPSKEVIKQFSNVSVGKLVEAGCVANNAIIRKNTVMGQPTEGALVALAMKMDLGDIKDSYVRKKEIPFSSEQKWMAVQCSSKNEEQEDMYFMKGAFEEVIRYCTTYNHGGIPLPLTPQQQAFCQQEEKKMGSLGLRVLALASGPELGKLTFLGLIGIIDPPRAGVKEAVQVLSESGLSVKMITGDALETALAIGTREGRGARALQETGAIVAMTGDGVNDAVALKSADIGIAMGQTGTDVSKEAANMILVDDDFSAIIRVGNFVRFQLSTSISALSLITLSTVCNLPNPLNAMQILWINIIMDGPPAQSPQRNVLTQRSRERGPRLPCTSSPRALLFQMPEDKASTPRTTTMAFTCFVLFDLFNALTCRSQTKLIFEIGFLRNRTFLYSVLGSILGQLAVIYTPPLQRVFQTESLGALDLLLLTRLALSMFILSELFKLGEKFCCRAQKAQTPQEDVCTLTQVRYLVHNNR</sequence>
<dbReference type="Pfam" id="PF00689">
    <property type="entry name" value="Cation_ATPase_C"/>
    <property type="match status" value="1"/>
</dbReference>
<evidence type="ECO:0000256" key="14">
    <source>
        <dbReference type="ARBA" id="ARBA00023034"/>
    </source>
</evidence>
<dbReference type="GO" id="GO:0005388">
    <property type="term" value="F:P-type calcium transporter activity"/>
    <property type="evidence" value="ECO:0007669"/>
    <property type="project" value="UniProtKB-EC"/>
</dbReference>
<evidence type="ECO:0000256" key="16">
    <source>
        <dbReference type="ARBA" id="ARBA00023136"/>
    </source>
</evidence>
<keyword evidence="15" id="KW-0406">Ion transport</keyword>
<evidence type="ECO:0000256" key="8">
    <source>
        <dbReference type="ARBA" id="ARBA00022741"/>
    </source>
</evidence>
<evidence type="ECO:0000256" key="13">
    <source>
        <dbReference type="ARBA" id="ARBA00022989"/>
    </source>
</evidence>
<evidence type="ECO:0000256" key="17">
    <source>
        <dbReference type="ARBA" id="ARBA00047282"/>
    </source>
</evidence>
<keyword evidence="16 19" id="KW-0472">Membrane</keyword>
<dbReference type="GO" id="GO:0046872">
    <property type="term" value="F:metal ion binding"/>
    <property type="evidence" value="ECO:0007669"/>
    <property type="project" value="UniProtKB-KW"/>
</dbReference>
<dbReference type="FunFam" id="3.40.50.1000:FF:000001">
    <property type="entry name" value="Phospholipid-transporting ATPase IC"/>
    <property type="match status" value="1"/>
</dbReference>
<keyword evidence="9" id="KW-0106">Calcium</keyword>
<dbReference type="InterPro" id="IPR006068">
    <property type="entry name" value="ATPase_P-typ_cation-transptr_C"/>
</dbReference>
<feature type="transmembrane region" description="Helical" evidence="19">
    <location>
        <begin position="312"/>
        <end position="341"/>
    </location>
</feature>
<dbReference type="Gene3D" id="1.20.1110.10">
    <property type="entry name" value="Calcium-transporting ATPase, transmembrane domain"/>
    <property type="match status" value="3"/>
</dbReference>
<dbReference type="InterPro" id="IPR036412">
    <property type="entry name" value="HAD-like_sf"/>
</dbReference>
<evidence type="ECO:0000256" key="11">
    <source>
        <dbReference type="ARBA" id="ARBA00022842"/>
    </source>
</evidence>
<evidence type="ECO:0000256" key="1">
    <source>
        <dbReference type="ARBA" id="ARBA00004166"/>
    </source>
</evidence>
<keyword evidence="5" id="KW-0109">Calcium transport</keyword>
<feature type="transmembrane region" description="Helical" evidence="19">
    <location>
        <begin position="287"/>
        <end position="306"/>
    </location>
</feature>
<evidence type="ECO:0000256" key="7">
    <source>
        <dbReference type="ARBA" id="ARBA00022723"/>
    </source>
</evidence>
<dbReference type="InterPro" id="IPR004014">
    <property type="entry name" value="ATPase_P-typ_cation-transptr_N"/>
</dbReference>
<evidence type="ECO:0000256" key="18">
    <source>
        <dbReference type="ARBA" id="ARBA00047330"/>
    </source>
</evidence>
<dbReference type="Gene3D" id="3.40.50.1000">
    <property type="entry name" value="HAD superfamily/HAD-like"/>
    <property type="match status" value="2"/>
</dbReference>
<evidence type="ECO:0000256" key="15">
    <source>
        <dbReference type="ARBA" id="ARBA00023065"/>
    </source>
</evidence>
<evidence type="ECO:0000256" key="19">
    <source>
        <dbReference type="SAM" id="Phobius"/>
    </source>
</evidence>
<dbReference type="PRINTS" id="PR00121">
    <property type="entry name" value="NAKATPASE"/>
</dbReference>
<dbReference type="SMART" id="SM00831">
    <property type="entry name" value="Cation_ATPase_N"/>
    <property type="match status" value="1"/>
</dbReference>
<comment type="similarity">
    <text evidence="2">Belongs to the cation transport ATPase (P-type) (TC 3.A.3) family. Type IIA subfamily.</text>
</comment>
<dbReference type="SUPFAM" id="SSF81665">
    <property type="entry name" value="Calcium ATPase, transmembrane domain M"/>
    <property type="match status" value="1"/>
</dbReference>
<dbReference type="GO" id="GO:0016020">
    <property type="term" value="C:membrane"/>
    <property type="evidence" value="ECO:0007669"/>
    <property type="project" value="InterPro"/>
</dbReference>
<comment type="catalytic activity">
    <reaction evidence="18">
        <text>Mn(2+)(in) + ATP + H2O = Mn(2+)(out) + ADP + phosphate + H(+)</text>
        <dbReference type="Rhea" id="RHEA:66820"/>
        <dbReference type="ChEBI" id="CHEBI:15377"/>
        <dbReference type="ChEBI" id="CHEBI:15378"/>
        <dbReference type="ChEBI" id="CHEBI:29035"/>
        <dbReference type="ChEBI" id="CHEBI:30616"/>
        <dbReference type="ChEBI" id="CHEBI:43474"/>
        <dbReference type="ChEBI" id="CHEBI:456216"/>
    </reaction>
    <physiologicalReaction direction="left-to-right" evidence="18">
        <dbReference type="Rhea" id="RHEA:66821"/>
    </physiologicalReaction>
</comment>
<feature type="transmembrane region" description="Helical" evidence="19">
    <location>
        <begin position="791"/>
        <end position="809"/>
    </location>
</feature>
<dbReference type="InterPro" id="IPR059000">
    <property type="entry name" value="ATPase_P-type_domA"/>
</dbReference>
<feature type="transmembrane region" description="Helical" evidence="19">
    <location>
        <begin position="821"/>
        <end position="839"/>
    </location>
</feature>
<comment type="subcellular location">
    <subcellularLocation>
        <location evidence="1">Golgi apparatus</location>
        <location evidence="1">trans-Golgi network membrane</location>
        <topology evidence="1">Multi-pass membrane protein</topology>
    </subcellularLocation>
</comment>
<dbReference type="AlphaFoldDB" id="A0A8C2XUL9"/>
<evidence type="ECO:0000256" key="10">
    <source>
        <dbReference type="ARBA" id="ARBA00022840"/>
    </source>
</evidence>
<dbReference type="Ensembl" id="ENSCHIT00010035055.1">
    <property type="protein sequence ID" value="ENSCHIP00010024777.1"/>
    <property type="gene ID" value="ENSCHIG00010018074.1"/>
</dbReference>
<evidence type="ECO:0000313" key="21">
    <source>
        <dbReference type="Ensembl" id="ENSCHIP00010024777.1"/>
    </source>
</evidence>
<evidence type="ECO:0000256" key="12">
    <source>
        <dbReference type="ARBA" id="ARBA00022967"/>
    </source>
</evidence>
<proteinExistence type="inferred from homology"/>
<dbReference type="InterPro" id="IPR008250">
    <property type="entry name" value="ATPase_P-typ_transduc_dom_A_sf"/>
</dbReference>
<dbReference type="SUPFAM" id="SSF81660">
    <property type="entry name" value="Metal cation-transporting ATPase, ATP-binding domain N"/>
    <property type="match status" value="1"/>
</dbReference>
<evidence type="ECO:0000256" key="4">
    <source>
        <dbReference type="ARBA" id="ARBA00022448"/>
    </source>
</evidence>
<keyword evidence="7" id="KW-0479">Metal-binding</keyword>
<evidence type="ECO:0000256" key="3">
    <source>
        <dbReference type="ARBA" id="ARBA00012790"/>
    </source>
</evidence>
<name>A0A8C2XUL9_CAPHI</name>
<keyword evidence="11" id="KW-0460">Magnesium</keyword>
<dbReference type="Pfam" id="PF00122">
    <property type="entry name" value="E1-E2_ATPase"/>
    <property type="match status" value="1"/>
</dbReference>
<dbReference type="EC" id="7.2.2.10" evidence="3"/>
<organism evidence="21">
    <name type="scientific">Capra hircus</name>
    <name type="common">Goat</name>
    <dbReference type="NCBI Taxonomy" id="9925"/>
    <lineage>
        <taxon>Eukaryota</taxon>
        <taxon>Metazoa</taxon>
        <taxon>Chordata</taxon>
        <taxon>Craniata</taxon>
        <taxon>Vertebrata</taxon>
        <taxon>Euteleostomi</taxon>
        <taxon>Mammalia</taxon>
        <taxon>Eutheria</taxon>
        <taxon>Laurasiatheria</taxon>
        <taxon>Artiodactyla</taxon>
        <taxon>Ruminantia</taxon>
        <taxon>Pecora</taxon>
        <taxon>Bovidae</taxon>
        <taxon>Caprinae</taxon>
        <taxon>Capra</taxon>
    </lineage>
</organism>
<dbReference type="SUPFAM" id="SSF56784">
    <property type="entry name" value="HAD-like"/>
    <property type="match status" value="1"/>
</dbReference>
<evidence type="ECO:0000256" key="9">
    <source>
        <dbReference type="ARBA" id="ARBA00022837"/>
    </source>
</evidence>
<keyword evidence="14" id="KW-0333">Golgi apparatus</keyword>
<dbReference type="GO" id="GO:0005794">
    <property type="term" value="C:Golgi apparatus"/>
    <property type="evidence" value="ECO:0007669"/>
    <property type="project" value="UniProtKB-SubCell"/>
</dbReference>
<keyword evidence="10" id="KW-0067">ATP-binding</keyword>
<dbReference type="InterPro" id="IPR001757">
    <property type="entry name" value="P_typ_ATPase"/>
</dbReference>
<reference evidence="21" key="2">
    <citation type="submission" date="2025-08" db="UniProtKB">
        <authorList>
            <consortium name="Ensembl"/>
        </authorList>
    </citation>
    <scope>IDENTIFICATION</scope>
</reference>
<keyword evidence="6 19" id="KW-0812">Transmembrane</keyword>
<dbReference type="InterPro" id="IPR023299">
    <property type="entry name" value="ATPase_P-typ_cyto_dom_N"/>
</dbReference>
<evidence type="ECO:0000256" key="6">
    <source>
        <dbReference type="ARBA" id="ARBA00022692"/>
    </source>
</evidence>
<dbReference type="FunFam" id="2.70.150.10:FF:000008">
    <property type="entry name" value="Calcium-transporting ATPase"/>
    <property type="match status" value="1"/>
</dbReference>
<dbReference type="PRINTS" id="PR00119">
    <property type="entry name" value="CATATPASE"/>
</dbReference>
<accession>A0A8C2XUL9</accession>
<dbReference type="Pfam" id="PF13246">
    <property type="entry name" value="Cation_ATPase"/>
    <property type="match status" value="1"/>
</dbReference>
<keyword evidence="4" id="KW-0813">Transport</keyword>
<evidence type="ECO:0000256" key="2">
    <source>
        <dbReference type="ARBA" id="ARBA00005675"/>
    </source>
</evidence>